<dbReference type="RefSeq" id="WP_377407668.1">
    <property type="nucleotide sequence ID" value="NZ_JBHSCY010000001.1"/>
</dbReference>
<dbReference type="Proteomes" id="UP001595826">
    <property type="component" value="Unassembled WGS sequence"/>
</dbReference>
<comment type="caution">
    <text evidence="3">The sequence shown here is derived from an EMBL/GenBank/DDBJ whole genome shotgun (WGS) entry which is preliminary data.</text>
</comment>
<organism evidence="3 4">
    <name type="scientific">Polaribacter marinivivus</name>
    <dbReference type="NCBI Taxonomy" id="1524260"/>
    <lineage>
        <taxon>Bacteria</taxon>
        <taxon>Pseudomonadati</taxon>
        <taxon>Bacteroidota</taxon>
        <taxon>Flavobacteriia</taxon>
        <taxon>Flavobacteriales</taxon>
        <taxon>Flavobacteriaceae</taxon>
    </lineage>
</organism>
<evidence type="ECO:0000313" key="4">
    <source>
        <dbReference type="Proteomes" id="UP001595826"/>
    </source>
</evidence>
<evidence type="ECO:0000313" key="3">
    <source>
        <dbReference type="EMBL" id="MFC4267660.1"/>
    </source>
</evidence>
<keyword evidence="4" id="KW-1185">Reference proteome</keyword>
<gene>
    <name evidence="3" type="ORF">ACFOWD_01980</name>
</gene>
<protein>
    <submittedName>
        <fullName evidence="3">Ig-like domain-containing protein</fullName>
    </submittedName>
</protein>
<sequence length="539" mass="62101">MKAFYKPLFILFTILLYVNCARTGRPDGGPKDEEAPLFVTADPPYETVNFKEKEVKIEFNEFIKLKNINKQFVVSPPLKNPPLITPQGSASKSIKIEILDTLQPNVTYIFNFGNAVEDNNEGNKLENFKYVFSTGSYIDSLKTSGFVKDAKSTKKIKNINVLLYRIDSSFNDSIIYKKKPNYITSTLDSTLFNFTNLHKGNYLMIALKESANDYIFNPVTDKIGFIKDTIQLPRDSIISKPIILFSENLPFDFKRGKEITRGKLEFGYVGNVKDLKLELLSKVPDSFKSVSKFMIDKDTLNFWHTPVDLDSLNFKVTNREYIDTVTVRLRKNKIDSLQISVSTRNTLHLRDTFFVNTNNPIVKIDTSKISLFDKDTIAVNFKTISSKKENKIAILFDIKPQQKYRIVALPEAFTDIFNVKNDTLKYSLTTKEIEDYGRITVNVNNLKNKNVIIDLLSGTKQDELVERKIITSSSQIVFDLLRPRKYTLRAIVDENKNNKWDTGDFLKKLLPEKIMYHPEISDYPLRANFFLENINFVIE</sequence>
<evidence type="ECO:0000259" key="2">
    <source>
        <dbReference type="Pfam" id="PF13205"/>
    </source>
</evidence>
<dbReference type="Pfam" id="PF13205">
    <property type="entry name" value="Big_5"/>
    <property type="match status" value="1"/>
</dbReference>
<keyword evidence="1" id="KW-0732">Signal</keyword>
<feature type="domain" description="SbsA Ig-like" evidence="2">
    <location>
        <begin position="32"/>
        <end position="134"/>
    </location>
</feature>
<evidence type="ECO:0000256" key="1">
    <source>
        <dbReference type="ARBA" id="ARBA00022729"/>
    </source>
</evidence>
<dbReference type="InterPro" id="IPR032812">
    <property type="entry name" value="SbsA_Ig"/>
</dbReference>
<dbReference type="EMBL" id="JBHSCY010000001">
    <property type="protein sequence ID" value="MFC4267660.1"/>
    <property type="molecule type" value="Genomic_DNA"/>
</dbReference>
<proteinExistence type="predicted"/>
<reference evidence="4" key="1">
    <citation type="journal article" date="2019" name="Int. J. Syst. Evol. Microbiol.">
        <title>The Global Catalogue of Microorganisms (GCM) 10K type strain sequencing project: providing services to taxonomists for standard genome sequencing and annotation.</title>
        <authorList>
            <consortium name="The Broad Institute Genomics Platform"/>
            <consortium name="The Broad Institute Genome Sequencing Center for Infectious Disease"/>
            <person name="Wu L."/>
            <person name="Ma J."/>
        </authorList>
    </citation>
    <scope>NUCLEOTIDE SEQUENCE [LARGE SCALE GENOMIC DNA]</scope>
    <source>
        <strain evidence="4">CECT 8655</strain>
    </source>
</reference>
<name>A0ABV8R5J2_9FLAO</name>
<accession>A0ABV8R5J2</accession>